<accession>A0ABN7JM00</accession>
<dbReference type="Gene3D" id="3.40.1090.10">
    <property type="entry name" value="Cytosolic phospholipase A2 catalytic domain"/>
    <property type="match status" value="1"/>
</dbReference>
<evidence type="ECO:0000313" key="1">
    <source>
        <dbReference type="EMBL" id="CAD7036733.1"/>
    </source>
</evidence>
<dbReference type="Proteomes" id="UP000606921">
    <property type="component" value="Unassembled WGS sequence"/>
</dbReference>
<sequence length="227" mass="25211">MVAENITDDILRRIALEHRAGRRLLVMTTNLDTQRAVVWNIGAMADSGSQHALALVRQVLVASASVPGILPPVSIKAVVDGKEIEELHSDGGSSAQFFTLPEQLIIAPRAKGKEKLHIYVIINNALIPEFAMSPERAFPIMARAYAILLKTHTRQGLMALYNFAQHSDVDLDIASIDAQVPYSMTDPLNHHYMTSVYLIGYRRTVANRLWVKRPLFTKAGFRQAGEL</sequence>
<reference evidence="1 2" key="1">
    <citation type="submission" date="2020-11" db="EMBL/GenBank/DDBJ databases">
        <authorList>
            <person name="Lassalle F."/>
        </authorList>
    </citation>
    <scope>NUCLEOTIDE SEQUENCE [LARGE SCALE GENOMIC DNA]</scope>
    <source>
        <strain evidence="1 2">JC140</strain>
    </source>
</reference>
<gene>
    <name evidence="1" type="ORF">REJC140_03572</name>
</gene>
<dbReference type="SUPFAM" id="SSF52151">
    <property type="entry name" value="FabD/lysophospholipase-like"/>
    <property type="match status" value="1"/>
</dbReference>
<keyword evidence="2" id="KW-1185">Reference proteome</keyword>
<organism evidence="1 2">
    <name type="scientific">Pseudorhizobium endolithicum</name>
    <dbReference type="NCBI Taxonomy" id="1191678"/>
    <lineage>
        <taxon>Bacteria</taxon>
        <taxon>Pseudomonadati</taxon>
        <taxon>Pseudomonadota</taxon>
        <taxon>Alphaproteobacteria</taxon>
        <taxon>Hyphomicrobiales</taxon>
        <taxon>Rhizobiaceae</taxon>
        <taxon>Rhizobium/Agrobacterium group</taxon>
        <taxon>Pseudorhizobium</taxon>
    </lineage>
</organism>
<comment type="caution">
    <text evidence="1">The sequence shown here is derived from an EMBL/GenBank/DDBJ whole genome shotgun (WGS) entry which is preliminary data.</text>
</comment>
<evidence type="ECO:0000313" key="2">
    <source>
        <dbReference type="Proteomes" id="UP000606921"/>
    </source>
</evidence>
<name>A0ABN7JM00_9HYPH</name>
<keyword evidence="1" id="KW-0378">Hydrolase</keyword>
<proteinExistence type="predicted"/>
<dbReference type="EMBL" id="CABFWF030000011">
    <property type="protein sequence ID" value="CAD7036733.1"/>
    <property type="molecule type" value="Genomic_DNA"/>
</dbReference>
<dbReference type="GO" id="GO:0016787">
    <property type="term" value="F:hydrolase activity"/>
    <property type="evidence" value="ECO:0007669"/>
    <property type="project" value="UniProtKB-KW"/>
</dbReference>
<protein>
    <submittedName>
        <fullName evidence="1">Alpha/beta hydrolase</fullName>
    </submittedName>
</protein>
<dbReference type="InterPro" id="IPR016035">
    <property type="entry name" value="Acyl_Trfase/lysoPLipase"/>
</dbReference>